<evidence type="ECO:0000256" key="2">
    <source>
        <dbReference type="ARBA" id="ARBA00022574"/>
    </source>
</evidence>
<dbReference type="VEuPathDB" id="FungiDB:SJAG_03417"/>
<comment type="pathway">
    <text evidence="1">Protein modification; protein ubiquitination.</text>
</comment>
<evidence type="ECO:0000256" key="1">
    <source>
        <dbReference type="ARBA" id="ARBA00004906"/>
    </source>
</evidence>
<dbReference type="eggNOG" id="KOG0321">
    <property type="taxonomic scope" value="Eukaryota"/>
</dbReference>
<dbReference type="STRING" id="402676.B6K464"/>
<reference evidence="8 10" key="1">
    <citation type="journal article" date="2011" name="Science">
        <title>Comparative functional genomics of the fission yeasts.</title>
        <authorList>
            <person name="Rhind N."/>
            <person name="Chen Z."/>
            <person name="Yassour M."/>
            <person name="Thompson D.A."/>
            <person name="Haas B.J."/>
            <person name="Habib N."/>
            <person name="Wapinski I."/>
            <person name="Roy S."/>
            <person name="Lin M.F."/>
            <person name="Heiman D.I."/>
            <person name="Young S.K."/>
            <person name="Furuya K."/>
            <person name="Guo Y."/>
            <person name="Pidoux A."/>
            <person name="Chen H.M."/>
            <person name="Robbertse B."/>
            <person name="Goldberg J.M."/>
            <person name="Aoki K."/>
            <person name="Bayne E.H."/>
            <person name="Berlin A.M."/>
            <person name="Desjardins C.A."/>
            <person name="Dobbs E."/>
            <person name="Dukaj L."/>
            <person name="Fan L."/>
            <person name="FitzGerald M.G."/>
            <person name="French C."/>
            <person name="Gujja S."/>
            <person name="Hansen K."/>
            <person name="Keifenheim D."/>
            <person name="Levin J.Z."/>
            <person name="Mosher R.A."/>
            <person name="Mueller C.A."/>
            <person name="Pfiffner J."/>
            <person name="Priest M."/>
            <person name="Russ C."/>
            <person name="Smialowska A."/>
            <person name="Swoboda P."/>
            <person name="Sykes S.M."/>
            <person name="Vaughn M."/>
            <person name="Vengrova S."/>
            <person name="Yoder R."/>
            <person name="Zeng Q."/>
            <person name="Allshire R."/>
            <person name="Baulcombe D."/>
            <person name="Birren B.W."/>
            <person name="Brown W."/>
            <person name="Ekwall K."/>
            <person name="Kellis M."/>
            <person name="Leatherwood J."/>
            <person name="Levin H."/>
            <person name="Margalit H."/>
            <person name="Martienssen R."/>
            <person name="Nieduszynski C.A."/>
            <person name="Spatafora J.W."/>
            <person name="Friedman N."/>
            <person name="Dalgaard J.Z."/>
            <person name="Baumann P."/>
            <person name="Niki H."/>
            <person name="Regev A."/>
            <person name="Nusbaum C."/>
        </authorList>
    </citation>
    <scope>NUCLEOTIDE SEQUENCE [LARGE SCALE GENOMIC DNA]</scope>
    <source>
        <strain evidence="10">yFS275 / FY16936</strain>
    </source>
</reference>
<gene>
    <name evidence="9" type="primary">cdt2</name>
    <name evidence="8" type="ORF">SJAG_03417</name>
</gene>
<dbReference type="RefSeq" id="XP_002174564.1">
    <property type="nucleotide sequence ID" value="XM_002174528.2"/>
</dbReference>
<dbReference type="PANTHER" id="PTHR22852">
    <property type="entry name" value="LETHAL 2 DENTICLELESS PROTEIN RETINOIC ACID-REGULATED NUCLEAR MATRIX-ASSOCIATED PROTEIN"/>
    <property type="match status" value="1"/>
</dbReference>
<dbReference type="HOGENOM" id="CLU_555698_0_0_1"/>
<keyword evidence="4" id="KW-0833">Ubl conjugation pathway</keyword>
<keyword evidence="10" id="KW-1185">Reference proteome</keyword>
<dbReference type="InterPro" id="IPR001680">
    <property type="entry name" value="WD40_rpt"/>
</dbReference>
<dbReference type="InterPro" id="IPR036322">
    <property type="entry name" value="WD40_repeat_dom_sf"/>
</dbReference>
<comment type="similarity">
    <text evidence="5">Belongs to the WD repeat cdt2 family.</text>
</comment>
<evidence type="ECO:0000313" key="10">
    <source>
        <dbReference type="Proteomes" id="UP000001744"/>
    </source>
</evidence>
<dbReference type="GO" id="GO:0080008">
    <property type="term" value="C:Cul4-RING E3 ubiquitin ligase complex"/>
    <property type="evidence" value="ECO:0007669"/>
    <property type="project" value="EnsemblFungi"/>
</dbReference>
<dbReference type="PROSITE" id="PS00678">
    <property type="entry name" value="WD_REPEATS_1"/>
    <property type="match status" value="1"/>
</dbReference>
<evidence type="ECO:0000256" key="5">
    <source>
        <dbReference type="ARBA" id="ARBA00038344"/>
    </source>
</evidence>
<dbReference type="Pfam" id="PF00400">
    <property type="entry name" value="WD40"/>
    <property type="match status" value="4"/>
</dbReference>
<dbReference type="AlphaFoldDB" id="B6K464"/>
<dbReference type="SMART" id="SM00320">
    <property type="entry name" value="WD40"/>
    <property type="match status" value="6"/>
</dbReference>
<dbReference type="EMBL" id="KE651167">
    <property type="protein sequence ID" value="EEB08271.1"/>
    <property type="molecule type" value="Genomic_DNA"/>
</dbReference>
<dbReference type="InterPro" id="IPR019775">
    <property type="entry name" value="WD40_repeat_CS"/>
</dbReference>
<dbReference type="PANTHER" id="PTHR22852:SF0">
    <property type="entry name" value="DENTICLELESS PROTEIN HOMOLOG"/>
    <property type="match status" value="1"/>
</dbReference>
<protein>
    <submittedName>
        <fullName evidence="8">WD repeat protein Cdt2</fullName>
    </submittedName>
</protein>
<organism evidence="8 10">
    <name type="scientific">Schizosaccharomyces japonicus (strain yFS275 / FY16936)</name>
    <name type="common">Fission yeast</name>
    <dbReference type="NCBI Taxonomy" id="402676"/>
    <lineage>
        <taxon>Eukaryota</taxon>
        <taxon>Fungi</taxon>
        <taxon>Dikarya</taxon>
        <taxon>Ascomycota</taxon>
        <taxon>Taphrinomycotina</taxon>
        <taxon>Schizosaccharomycetes</taxon>
        <taxon>Schizosaccharomycetales</taxon>
        <taxon>Schizosaccharomycetaceae</taxon>
        <taxon>Schizosaccharomyces</taxon>
    </lineage>
</organism>
<dbReference type="PROSITE" id="PS50082">
    <property type="entry name" value="WD_REPEATS_2"/>
    <property type="match status" value="3"/>
</dbReference>
<dbReference type="Proteomes" id="UP000001744">
    <property type="component" value="Unassembled WGS sequence"/>
</dbReference>
<evidence type="ECO:0000256" key="4">
    <source>
        <dbReference type="ARBA" id="ARBA00022786"/>
    </source>
</evidence>
<sequence length="505" mass="55245">MRILPSTNHKTTSMRLSSPVQDTVLGVLSDITETSNNAVLRTPESSPAAPSKKHKLWDFPELDGNGSKARKKLFQRTPILHKPPKKPVRHASIATELLQRGLGISRGINIRDTNITGSRFCLQNYYSRPSDCLTMLDQLPFSVAFANHESLLAVCTETGALELIDTKPRCNSVYGMDDDRSIQRIHGWLAHNNAVFGVTFSEDDSLLATASGDQTSNIFDLATQQCITRLGRRGVEGYHSHSVKEVSFCQNSPYNLMTCSRDGSIIFWDMRTHGITIDGDHYQKPVLRINQAHEANGRTCSITAAEWIPTSTTQAVSACSANSIVKLWDLRNIHSLHPSAIASTPEPQNNARRAFGITSLSVSPMGDRVYACSRDNSVYAYAPSHLEAGVCATYKDPRLRVSSFYVKTACSKDGRTLACGGGSQGASNGVVLFDVSDEDRCSASLLEGGHGKDVTAVAWSNEDQLASISDDGTVRVWNPAERGEALELQNMDSTDRFSWGFGKLL</sequence>
<name>B6K464_SCHJY</name>
<dbReference type="Gene3D" id="2.130.10.10">
    <property type="entry name" value="YVTN repeat-like/Quinoprotein amine dehydrogenase"/>
    <property type="match status" value="2"/>
</dbReference>
<dbReference type="SUPFAM" id="SSF50978">
    <property type="entry name" value="WD40 repeat-like"/>
    <property type="match status" value="1"/>
</dbReference>
<evidence type="ECO:0000256" key="3">
    <source>
        <dbReference type="ARBA" id="ARBA00022737"/>
    </source>
</evidence>
<dbReference type="GO" id="GO:0044877">
    <property type="term" value="F:protein-containing complex binding"/>
    <property type="evidence" value="ECO:0007669"/>
    <property type="project" value="EnsemblFungi"/>
</dbReference>
<dbReference type="InterPro" id="IPR051865">
    <property type="entry name" value="WD-repeat_CDT2_adapter"/>
</dbReference>
<keyword evidence="2 6" id="KW-0853">WD repeat</keyword>
<accession>B6K464</accession>
<dbReference type="GO" id="GO:2000779">
    <property type="term" value="P:regulation of double-strand break repair"/>
    <property type="evidence" value="ECO:0007669"/>
    <property type="project" value="EnsemblFungi"/>
</dbReference>
<evidence type="ECO:0000256" key="7">
    <source>
        <dbReference type="SAM" id="MobiDB-lite"/>
    </source>
</evidence>
<keyword evidence="3" id="KW-0677">Repeat</keyword>
<feature type="repeat" description="WD" evidence="6">
    <location>
        <begin position="188"/>
        <end position="229"/>
    </location>
</feature>
<evidence type="ECO:0000256" key="6">
    <source>
        <dbReference type="PROSITE-ProRule" id="PRU00221"/>
    </source>
</evidence>
<dbReference type="GO" id="GO:0043161">
    <property type="term" value="P:proteasome-mediated ubiquitin-dependent protein catabolic process"/>
    <property type="evidence" value="ECO:0000318"/>
    <property type="project" value="GO_Central"/>
</dbReference>
<dbReference type="GO" id="GO:0030674">
    <property type="term" value="F:protein-macromolecule adaptor activity"/>
    <property type="evidence" value="ECO:0000318"/>
    <property type="project" value="GO_Central"/>
</dbReference>
<dbReference type="OrthoDB" id="2096344at2759"/>
<dbReference type="JaponicusDB" id="SJAG_03417">
    <property type="gene designation" value="cdt2"/>
</dbReference>
<dbReference type="GO" id="GO:0005634">
    <property type="term" value="C:nucleus"/>
    <property type="evidence" value="ECO:0000318"/>
    <property type="project" value="GO_Central"/>
</dbReference>
<dbReference type="PROSITE" id="PS50294">
    <property type="entry name" value="WD_REPEATS_REGION"/>
    <property type="match status" value="1"/>
</dbReference>
<dbReference type="GeneID" id="7050149"/>
<evidence type="ECO:0000313" key="9">
    <source>
        <dbReference type="JaponicusDB" id="SJAG_03417"/>
    </source>
</evidence>
<dbReference type="InterPro" id="IPR015943">
    <property type="entry name" value="WD40/YVTN_repeat-like_dom_sf"/>
</dbReference>
<proteinExistence type="inferred from homology"/>
<feature type="region of interest" description="Disordered" evidence="7">
    <location>
        <begin position="41"/>
        <end position="60"/>
    </location>
</feature>
<feature type="repeat" description="WD" evidence="6">
    <location>
        <begin position="236"/>
        <end position="272"/>
    </location>
</feature>
<evidence type="ECO:0000313" key="8">
    <source>
        <dbReference type="EMBL" id="EEB08271.1"/>
    </source>
</evidence>
<feature type="repeat" description="WD" evidence="6">
    <location>
        <begin position="447"/>
        <end position="478"/>
    </location>
</feature>
<dbReference type="OMA" id="DSRVHTY"/>